<feature type="transmembrane region" description="Helical" evidence="1">
    <location>
        <begin position="67"/>
        <end position="89"/>
    </location>
</feature>
<proteinExistence type="predicted"/>
<dbReference type="Proteomes" id="UP000298433">
    <property type="component" value="Unassembled WGS sequence"/>
</dbReference>
<dbReference type="EMBL" id="SOGN01000019">
    <property type="protein sequence ID" value="TFC82992.1"/>
    <property type="molecule type" value="Genomic_DNA"/>
</dbReference>
<feature type="transmembrane region" description="Helical" evidence="1">
    <location>
        <begin position="95"/>
        <end position="117"/>
    </location>
</feature>
<sequence length="403" mass="42089">MRRLFKSRSFSFSFSQAVFSLSNFLLNLVLLRGLSPAEFGSASLALTFVYFVVAFQRSLVGDMMIVFASRSVSVAVSGVMVVAGVAAFASVGMTVAWALMPASIPIYLPLMAGLIVLQDGLRYAVASSGTAADLLRGDAVWIASSLAAAWLAVTGVQDTGTTILVWSVGASVTALLLLVQVRRASNGVDRRVGFFRFTGSLGLWNSGQFLVSNGTIQAALTATAIAVGSQDFAGYRAMQILLGPLLTAVLAFASPLLLWISKQGTDDWTAKHAVIGGGVLAVLMGAAGLVVLAASHSLILLVSGREYIQYSPLLLPGLVALVFVAANVPIASTFTSLGKGRVFFVTSVAVTVPASLVVVFSAYAVGIECAAWATAAQYGLIAGVCAYVLVRIHPSRPRDVDPR</sequence>
<feature type="transmembrane region" description="Helical" evidence="1">
    <location>
        <begin position="163"/>
        <end position="181"/>
    </location>
</feature>
<reference evidence="2 3" key="1">
    <citation type="submission" date="2019-03" db="EMBL/GenBank/DDBJ databases">
        <title>Genomics of glacier-inhabiting Cryobacterium strains.</title>
        <authorList>
            <person name="Liu Q."/>
            <person name="Xin Y.-H."/>
        </authorList>
    </citation>
    <scope>NUCLEOTIDE SEQUENCE [LARGE SCALE GENOMIC DNA]</scope>
    <source>
        <strain evidence="2 3">TMT2-48-2</strain>
    </source>
</reference>
<protein>
    <recommendedName>
        <fullName evidence="4">Lipopolysaccharide biosynthesis protein</fullName>
    </recommendedName>
</protein>
<feature type="transmembrane region" description="Helical" evidence="1">
    <location>
        <begin position="12"/>
        <end position="31"/>
    </location>
</feature>
<feature type="transmembrane region" description="Helical" evidence="1">
    <location>
        <begin position="37"/>
        <end position="55"/>
    </location>
</feature>
<feature type="transmembrane region" description="Helical" evidence="1">
    <location>
        <begin position="307"/>
        <end position="330"/>
    </location>
</feature>
<feature type="transmembrane region" description="Helical" evidence="1">
    <location>
        <begin position="240"/>
        <end position="261"/>
    </location>
</feature>
<keyword evidence="1" id="KW-0472">Membrane</keyword>
<dbReference type="RefSeq" id="WP_134369015.1">
    <property type="nucleotide sequence ID" value="NZ_SOGN01000019.1"/>
</dbReference>
<organism evidence="2 3">
    <name type="scientific">Cryobacterium cheniae</name>
    <dbReference type="NCBI Taxonomy" id="1259262"/>
    <lineage>
        <taxon>Bacteria</taxon>
        <taxon>Bacillati</taxon>
        <taxon>Actinomycetota</taxon>
        <taxon>Actinomycetes</taxon>
        <taxon>Micrococcales</taxon>
        <taxon>Microbacteriaceae</taxon>
        <taxon>Cryobacterium</taxon>
    </lineage>
</organism>
<dbReference type="AlphaFoldDB" id="A0A4R8XUA1"/>
<keyword evidence="1" id="KW-0812">Transmembrane</keyword>
<feature type="transmembrane region" description="Helical" evidence="1">
    <location>
        <begin position="370"/>
        <end position="390"/>
    </location>
</feature>
<evidence type="ECO:0000313" key="3">
    <source>
        <dbReference type="Proteomes" id="UP000298433"/>
    </source>
</evidence>
<feature type="transmembrane region" description="Helical" evidence="1">
    <location>
        <begin position="138"/>
        <end position="157"/>
    </location>
</feature>
<feature type="transmembrane region" description="Helical" evidence="1">
    <location>
        <begin position="342"/>
        <end position="364"/>
    </location>
</feature>
<keyword evidence="1" id="KW-1133">Transmembrane helix</keyword>
<feature type="transmembrane region" description="Helical" evidence="1">
    <location>
        <begin position="202"/>
        <end position="228"/>
    </location>
</feature>
<name>A0A4R8XUA1_9MICO</name>
<evidence type="ECO:0000313" key="2">
    <source>
        <dbReference type="EMBL" id="TFC82992.1"/>
    </source>
</evidence>
<evidence type="ECO:0000256" key="1">
    <source>
        <dbReference type="SAM" id="Phobius"/>
    </source>
</evidence>
<keyword evidence="3" id="KW-1185">Reference proteome</keyword>
<accession>A0A4R8XUA1</accession>
<evidence type="ECO:0008006" key="4">
    <source>
        <dbReference type="Google" id="ProtNLM"/>
    </source>
</evidence>
<comment type="caution">
    <text evidence="2">The sequence shown here is derived from an EMBL/GenBank/DDBJ whole genome shotgun (WGS) entry which is preliminary data.</text>
</comment>
<gene>
    <name evidence="2" type="ORF">E3T23_03440</name>
</gene>
<feature type="transmembrane region" description="Helical" evidence="1">
    <location>
        <begin position="273"/>
        <end position="295"/>
    </location>
</feature>